<dbReference type="AlphaFoldDB" id="A0A7X0NXP4"/>
<dbReference type="InterPro" id="IPR015590">
    <property type="entry name" value="Aldehyde_DH_dom"/>
</dbReference>
<dbReference type="Pfam" id="PF00171">
    <property type="entry name" value="Aldedh"/>
    <property type="match status" value="1"/>
</dbReference>
<dbReference type="Proteomes" id="UP000565579">
    <property type="component" value="Unassembled WGS sequence"/>
</dbReference>
<comment type="caution">
    <text evidence="3">The sequence shown here is derived from an EMBL/GenBank/DDBJ whole genome shotgun (WGS) entry which is preliminary data.</text>
</comment>
<evidence type="ECO:0000313" key="3">
    <source>
        <dbReference type="EMBL" id="MBB6551544.1"/>
    </source>
</evidence>
<dbReference type="Gene3D" id="3.40.605.10">
    <property type="entry name" value="Aldehyde Dehydrogenase, Chain A, domain 1"/>
    <property type="match status" value="1"/>
</dbReference>
<evidence type="ECO:0000313" key="4">
    <source>
        <dbReference type="Proteomes" id="UP000565579"/>
    </source>
</evidence>
<keyword evidence="1" id="KW-0560">Oxidoreductase</keyword>
<gene>
    <name evidence="3" type="ORF">HD593_006339</name>
</gene>
<dbReference type="GO" id="GO:0016491">
    <property type="term" value="F:oxidoreductase activity"/>
    <property type="evidence" value="ECO:0007669"/>
    <property type="project" value="UniProtKB-KW"/>
</dbReference>
<proteinExistence type="predicted"/>
<dbReference type="EMBL" id="JACHMI010000001">
    <property type="protein sequence ID" value="MBB6551544.1"/>
    <property type="molecule type" value="Genomic_DNA"/>
</dbReference>
<protein>
    <submittedName>
        <fullName evidence="3">Delta 1-pyrroline-5-carboxylate dehydrogenase</fullName>
    </submittedName>
</protein>
<dbReference type="RefSeq" id="WP_312903839.1">
    <property type="nucleotide sequence ID" value="NZ_BAAAXY010000041.1"/>
</dbReference>
<reference evidence="3 4" key="1">
    <citation type="submission" date="2020-08" db="EMBL/GenBank/DDBJ databases">
        <title>Sequencing the genomes of 1000 actinobacteria strains.</title>
        <authorList>
            <person name="Klenk H.-P."/>
        </authorList>
    </citation>
    <scope>NUCLEOTIDE SEQUENCE [LARGE SCALE GENOMIC DNA]</scope>
    <source>
        <strain evidence="3 4">DSM 43768</strain>
    </source>
</reference>
<evidence type="ECO:0000256" key="1">
    <source>
        <dbReference type="ARBA" id="ARBA00023002"/>
    </source>
</evidence>
<dbReference type="SUPFAM" id="SSF53720">
    <property type="entry name" value="ALDH-like"/>
    <property type="match status" value="1"/>
</dbReference>
<dbReference type="InterPro" id="IPR016161">
    <property type="entry name" value="Ald_DH/histidinol_DH"/>
</dbReference>
<accession>A0A7X0NXP4</accession>
<dbReference type="InterPro" id="IPR016162">
    <property type="entry name" value="Ald_DH_N"/>
</dbReference>
<sequence length="165" mass="17793">MIDDAALQTTVGAFARHAMITSPIDVKSSGLFDFGPAATYNSFDEKAVEAEARQWEGLRLVDPCTEEVFAEIPAASAADVGDAVAAAAAAVAAARAGEGWARVPVAERAAVLRRAASESDSRWRPWRRRTSPGCCWSWAASRRRSSWTISTAPPWPPRSRTAYAR</sequence>
<feature type="domain" description="Aldehyde dehydrogenase" evidence="2">
    <location>
        <begin position="56"/>
        <end position="118"/>
    </location>
</feature>
<keyword evidence="4" id="KW-1185">Reference proteome</keyword>
<organism evidence="3 4">
    <name type="scientific">Nonomuraea rubra</name>
    <dbReference type="NCBI Taxonomy" id="46180"/>
    <lineage>
        <taxon>Bacteria</taxon>
        <taxon>Bacillati</taxon>
        <taxon>Actinomycetota</taxon>
        <taxon>Actinomycetes</taxon>
        <taxon>Streptosporangiales</taxon>
        <taxon>Streptosporangiaceae</taxon>
        <taxon>Nonomuraea</taxon>
    </lineage>
</organism>
<name>A0A7X0NXP4_9ACTN</name>
<evidence type="ECO:0000259" key="2">
    <source>
        <dbReference type="Pfam" id="PF00171"/>
    </source>
</evidence>